<dbReference type="InterPro" id="IPR003730">
    <property type="entry name" value="Cu_polyphenol_OxRdtase"/>
</dbReference>
<name>A0A4Q0SZB1_9BACT</name>
<comment type="catalytic activity">
    <reaction evidence="9">
        <text>S-methyl-5'-thioadenosine + phosphate = 5-(methylsulfanyl)-alpha-D-ribose 1-phosphate + adenine</text>
        <dbReference type="Rhea" id="RHEA:11852"/>
        <dbReference type="ChEBI" id="CHEBI:16708"/>
        <dbReference type="ChEBI" id="CHEBI:17509"/>
        <dbReference type="ChEBI" id="CHEBI:43474"/>
        <dbReference type="ChEBI" id="CHEBI:58533"/>
        <dbReference type="EC" id="2.4.2.28"/>
    </reaction>
    <physiologicalReaction direction="left-to-right" evidence="9">
        <dbReference type="Rhea" id="RHEA:11853"/>
    </physiologicalReaction>
</comment>
<reference evidence="12" key="2">
    <citation type="submission" date="2019-02" db="EMBL/GenBank/DDBJ databases">
        <title>Granulicella sibirica sp. nov., a psychrotolerant acidobacterium isolated from an organic soil layer in forested tundra, West Siberia.</title>
        <authorList>
            <person name="Oshkin I.Y."/>
            <person name="Kulichevskaya I.S."/>
            <person name="Rijpstra W.I.C."/>
            <person name="Sinninghe Damste J.S."/>
            <person name="Rakitin A.L."/>
            <person name="Ravin N.V."/>
            <person name="Dedysh S.N."/>
        </authorList>
    </citation>
    <scope>NUCLEOTIDE SEQUENCE [LARGE SCALE GENOMIC DNA]</scope>
    <source>
        <strain evidence="12">AF10</strain>
    </source>
</reference>
<comment type="catalytic activity">
    <reaction evidence="8">
        <text>adenosine + phosphate = alpha-D-ribose 1-phosphate + adenine</text>
        <dbReference type="Rhea" id="RHEA:27642"/>
        <dbReference type="ChEBI" id="CHEBI:16335"/>
        <dbReference type="ChEBI" id="CHEBI:16708"/>
        <dbReference type="ChEBI" id="CHEBI:43474"/>
        <dbReference type="ChEBI" id="CHEBI:57720"/>
        <dbReference type="EC" id="2.4.2.1"/>
    </reaction>
    <physiologicalReaction direction="left-to-right" evidence="8">
        <dbReference type="Rhea" id="RHEA:27643"/>
    </physiologicalReaction>
</comment>
<comment type="caution">
    <text evidence="11">The sequence shown here is derived from an EMBL/GenBank/DDBJ whole genome shotgun (WGS) entry which is preliminary data.</text>
</comment>
<reference evidence="11 12" key="1">
    <citation type="submission" date="2018-11" db="EMBL/GenBank/DDBJ databases">
        <authorList>
            <person name="Mardanov A.V."/>
            <person name="Ravin N.V."/>
            <person name="Dedysh S.N."/>
        </authorList>
    </citation>
    <scope>NUCLEOTIDE SEQUENCE [LARGE SCALE GENOMIC DNA]</scope>
    <source>
        <strain evidence="11 12">AF10</strain>
    </source>
</reference>
<evidence type="ECO:0000313" key="11">
    <source>
        <dbReference type="EMBL" id="RXH56207.1"/>
    </source>
</evidence>
<dbReference type="NCBIfam" id="TIGR00726">
    <property type="entry name" value="peptidoglycan editing factor PgeF"/>
    <property type="match status" value="1"/>
</dbReference>
<dbReference type="Proteomes" id="UP000289437">
    <property type="component" value="Unassembled WGS sequence"/>
</dbReference>
<dbReference type="Gene3D" id="3.60.140.10">
    <property type="entry name" value="CNF1/YfiH-like putative cysteine hydrolases"/>
    <property type="match status" value="1"/>
</dbReference>
<evidence type="ECO:0000256" key="6">
    <source>
        <dbReference type="ARBA" id="ARBA00022833"/>
    </source>
</evidence>
<keyword evidence="3" id="KW-0808">Transferase</keyword>
<accession>A0A4Q0SZB1</accession>
<evidence type="ECO:0000256" key="4">
    <source>
        <dbReference type="ARBA" id="ARBA00022723"/>
    </source>
</evidence>
<keyword evidence="4" id="KW-0479">Metal-binding</keyword>
<evidence type="ECO:0000256" key="5">
    <source>
        <dbReference type="ARBA" id="ARBA00022801"/>
    </source>
</evidence>
<keyword evidence="6" id="KW-0862">Zinc</keyword>
<dbReference type="GO" id="GO:0016787">
    <property type="term" value="F:hydrolase activity"/>
    <property type="evidence" value="ECO:0007669"/>
    <property type="project" value="UniProtKB-KW"/>
</dbReference>
<keyword evidence="5" id="KW-0378">Hydrolase</keyword>
<organism evidence="11 12">
    <name type="scientific">Granulicella sibirica</name>
    <dbReference type="NCBI Taxonomy" id="2479048"/>
    <lineage>
        <taxon>Bacteria</taxon>
        <taxon>Pseudomonadati</taxon>
        <taxon>Acidobacteriota</taxon>
        <taxon>Terriglobia</taxon>
        <taxon>Terriglobales</taxon>
        <taxon>Acidobacteriaceae</taxon>
        <taxon>Granulicella</taxon>
    </lineage>
</organism>
<dbReference type="SUPFAM" id="SSF64438">
    <property type="entry name" value="CNF1/YfiH-like putative cysteine hydrolases"/>
    <property type="match status" value="1"/>
</dbReference>
<evidence type="ECO:0000256" key="3">
    <source>
        <dbReference type="ARBA" id="ARBA00022679"/>
    </source>
</evidence>
<evidence type="ECO:0000256" key="10">
    <source>
        <dbReference type="RuleBase" id="RU361274"/>
    </source>
</evidence>
<comment type="catalytic activity">
    <reaction evidence="7">
        <text>adenosine + H2O + H(+) = inosine + NH4(+)</text>
        <dbReference type="Rhea" id="RHEA:24408"/>
        <dbReference type="ChEBI" id="CHEBI:15377"/>
        <dbReference type="ChEBI" id="CHEBI:15378"/>
        <dbReference type="ChEBI" id="CHEBI:16335"/>
        <dbReference type="ChEBI" id="CHEBI:17596"/>
        <dbReference type="ChEBI" id="CHEBI:28938"/>
        <dbReference type="EC" id="3.5.4.4"/>
    </reaction>
    <physiologicalReaction direction="left-to-right" evidence="7">
        <dbReference type="Rhea" id="RHEA:24409"/>
    </physiologicalReaction>
</comment>
<dbReference type="OrthoDB" id="4279at2"/>
<dbReference type="InterPro" id="IPR038371">
    <property type="entry name" value="Cu_polyphenol_OxRdtase_sf"/>
</dbReference>
<evidence type="ECO:0000256" key="2">
    <source>
        <dbReference type="ARBA" id="ARBA00007353"/>
    </source>
</evidence>
<dbReference type="GO" id="GO:0017061">
    <property type="term" value="F:S-methyl-5-thioadenosine phosphorylase activity"/>
    <property type="evidence" value="ECO:0007669"/>
    <property type="project" value="UniProtKB-EC"/>
</dbReference>
<evidence type="ECO:0000313" key="12">
    <source>
        <dbReference type="Proteomes" id="UP000289437"/>
    </source>
</evidence>
<dbReference type="InterPro" id="IPR011324">
    <property type="entry name" value="Cytotoxic_necrot_fac-like_cat"/>
</dbReference>
<gene>
    <name evidence="11" type="ORF">GRAN_3064</name>
</gene>
<evidence type="ECO:0000256" key="1">
    <source>
        <dbReference type="ARBA" id="ARBA00000553"/>
    </source>
</evidence>
<dbReference type="AlphaFoldDB" id="A0A4Q0SZB1"/>
<evidence type="ECO:0000256" key="8">
    <source>
        <dbReference type="ARBA" id="ARBA00048968"/>
    </source>
</evidence>
<sequence length="285" mass="30466">MHSKEQLFAESGSLLAHPPDLLRAPSFSAVSWLRHSFSGRQGGGTTVYGRAEDLNLGFTKEDDRAIVSANRLRLIAATADDEAGISWAFAHSRQIHSDTILTLRAGSLDPAEPADGLLTDVPGVFLAMLTADCVPVLLVDVRLKAVGVFHAGWRGTVAGIVRKGVARMQEEYGSNPADILAAVGPSVGPCCYEVGEEVRTRFDESFAYAVDLFDGANLNLWEANRQQLLAAGVPAANITVLAQCTACTHHEGISRFFSHRADKGVTGRMMALIGIVPDALPSEIE</sequence>
<comment type="catalytic activity">
    <reaction evidence="1">
        <text>inosine + phosphate = alpha-D-ribose 1-phosphate + hypoxanthine</text>
        <dbReference type="Rhea" id="RHEA:27646"/>
        <dbReference type="ChEBI" id="CHEBI:17368"/>
        <dbReference type="ChEBI" id="CHEBI:17596"/>
        <dbReference type="ChEBI" id="CHEBI:43474"/>
        <dbReference type="ChEBI" id="CHEBI:57720"/>
        <dbReference type="EC" id="2.4.2.1"/>
    </reaction>
    <physiologicalReaction direction="left-to-right" evidence="1">
        <dbReference type="Rhea" id="RHEA:27647"/>
    </physiologicalReaction>
</comment>
<dbReference type="RefSeq" id="WP_128913711.1">
    <property type="nucleotide sequence ID" value="NZ_RDSM01000002.1"/>
</dbReference>
<protein>
    <recommendedName>
        <fullName evidence="10">Purine nucleoside phosphorylase</fullName>
    </recommendedName>
</protein>
<dbReference type="Pfam" id="PF02578">
    <property type="entry name" value="Cu-oxidase_4"/>
    <property type="match status" value="1"/>
</dbReference>
<comment type="similarity">
    <text evidence="2 10">Belongs to the purine nucleoside phosphorylase YfiH/LACC1 family.</text>
</comment>
<dbReference type="PANTHER" id="PTHR30616:SF2">
    <property type="entry name" value="PURINE NUCLEOSIDE PHOSPHORYLASE LACC1"/>
    <property type="match status" value="1"/>
</dbReference>
<proteinExistence type="inferred from homology"/>
<evidence type="ECO:0000256" key="9">
    <source>
        <dbReference type="ARBA" id="ARBA00049893"/>
    </source>
</evidence>
<evidence type="ECO:0000256" key="7">
    <source>
        <dbReference type="ARBA" id="ARBA00047989"/>
    </source>
</evidence>
<dbReference type="GO" id="GO:0005507">
    <property type="term" value="F:copper ion binding"/>
    <property type="evidence" value="ECO:0007669"/>
    <property type="project" value="TreeGrafter"/>
</dbReference>
<keyword evidence="12" id="KW-1185">Reference proteome</keyword>
<dbReference type="PANTHER" id="PTHR30616">
    <property type="entry name" value="UNCHARACTERIZED PROTEIN YFIH"/>
    <property type="match status" value="1"/>
</dbReference>
<dbReference type="EMBL" id="RDSM01000002">
    <property type="protein sequence ID" value="RXH56207.1"/>
    <property type="molecule type" value="Genomic_DNA"/>
</dbReference>
<dbReference type="CDD" id="cd16833">
    <property type="entry name" value="YfiH"/>
    <property type="match status" value="1"/>
</dbReference>